<evidence type="ECO:0000256" key="2">
    <source>
        <dbReference type="ARBA" id="ARBA00004613"/>
    </source>
</evidence>
<dbReference type="InterPro" id="IPR005018">
    <property type="entry name" value="DOMON_domain"/>
</dbReference>
<feature type="transmembrane region" description="Helical" evidence="11">
    <location>
        <begin position="778"/>
        <end position="798"/>
    </location>
</feature>
<keyword evidence="10" id="KW-0349">Heme</keyword>
<keyword evidence="14" id="KW-1185">Reference proteome</keyword>
<keyword evidence="3" id="KW-0813">Transport</keyword>
<feature type="transmembrane region" description="Helical" evidence="11">
    <location>
        <begin position="709"/>
        <end position="730"/>
    </location>
</feature>
<evidence type="ECO:0000313" key="13">
    <source>
        <dbReference type="EMBL" id="KAL1527863.1"/>
    </source>
</evidence>
<dbReference type="InterPro" id="IPR037120">
    <property type="entry name" value="Haem_peroxidase_sf_animal"/>
</dbReference>
<dbReference type="GO" id="GO:0016020">
    <property type="term" value="C:membrane"/>
    <property type="evidence" value="ECO:0007669"/>
    <property type="project" value="UniProtKB-SubCell"/>
</dbReference>
<evidence type="ECO:0000256" key="11">
    <source>
        <dbReference type="SAM" id="Phobius"/>
    </source>
</evidence>
<dbReference type="Gene3D" id="1.20.120.1770">
    <property type="match status" value="1"/>
</dbReference>
<dbReference type="GO" id="GO:0020037">
    <property type="term" value="F:heme binding"/>
    <property type="evidence" value="ECO:0007669"/>
    <property type="project" value="InterPro"/>
</dbReference>
<dbReference type="CDD" id="cd09631">
    <property type="entry name" value="DOMON_DOH"/>
    <property type="match status" value="1"/>
</dbReference>
<evidence type="ECO:0000256" key="9">
    <source>
        <dbReference type="ARBA" id="ARBA00023180"/>
    </source>
</evidence>
<evidence type="ECO:0000256" key="1">
    <source>
        <dbReference type="ARBA" id="ARBA00004370"/>
    </source>
</evidence>
<dbReference type="SUPFAM" id="SSF48113">
    <property type="entry name" value="Heme-dependent peroxidases"/>
    <property type="match status" value="1"/>
</dbReference>
<keyword evidence="7 11" id="KW-1133">Transmembrane helix</keyword>
<evidence type="ECO:0000256" key="4">
    <source>
        <dbReference type="ARBA" id="ARBA00022525"/>
    </source>
</evidence>
<keyword evidence="9" id="KW-0325">Glycoprotein</keyword>
<evidence type="ECO:0000256" key="5">
    <source>
        <dbReference type="ARBA" id="ARBA00022692"/>
    </source>
</evidence>
<keyword evidence="10" id="KW-0479">Metal-binding</keyword>
<dbReference type="InterPro" id="IPR019791">
    <property type="entry name" value="Haem_peroxidase_animal"/>
</dbReference>
<dbReference type="InterPro" id="IPR006593">
    <property type="entry name" value="Cyt_b561/ferric_Rdtase_TM"/>
</dbReference>
<dbReference type="InterPro" id="IPR045266">
    <property type="entry name" value="DOH_DOMON"/>
</dbReference>
<feature type="transmembrane region" description="Helical" evidence="11">
    <location>
        <begin position="737"/>
        <end position="758"/>
    </location>
</feature>
<reference evidence="13 14" key="1">
    <citation type="journal article" date="2024" name="Science">
        <title>Giant polyketide synthase enzymes in the biosynthesis of giant marine polyether toxins.</title>
        <authorList>
            <person name="Fallon T.R."/>
            <person name="Shende V.V."/>
            <person name="Wierzbicki I.H."/>
            <person name="Pendleton A.L."/>
            <person name="Watervoot N.F."/>
            <person name="Auber R.P."/>
            <person name="Gonzalez D.J."/>
            <person name="Wisecaver J.H."/>
            <person name="Moore B.S."/>
        </authorList>
    </citation>
    <scope>NUCLEOTIDE SEQUENCE [LARGE SCALE GENOMIC DNA]</scope>
    <source>
        <strain evidence="13 14">12B1</strain>
    </source>
</reference>
<dbReference type="Pfam" id="PF03098">
    <property type="entry name" value="An_peroxidase"/>
    <property type="match status" value="1"/>
</dbReference>
<keyword evidence="4" id="KW-0964">Secreted</keyword>
<gene>
    <name evidence="13" type="ORF">AB1Y20_009239</name>
</gene>
<dbReference type="GO" id="GO:0046872">
    <property type="term" value="F:metal ion binding"/>
    <property type="evidence" value="ECO:0007669"/>
    <property type="project" value="UniProtKB-KW"/>
</dbReference>
<dbReference type="Gene3D" id="3.40.50.10140">
    <property type="entry name" value="Toll/interleukin-1 receptor homology (TIR) domain"/>
    <property type="match status" value="1"/>
</dbReference>
<dbReference type="GO" id="GO:0006979">
    <property type="term" value="P:response to oxidative stress"/>
    <property type="evidence" value="ECO:0007669"/>
    <property type="project" value="InterPro"/>
</dbReference>
<evidence type="ECO:0000256" key="3">
    <source>
        <dbReference type="ARBA" id="ARBA00022448"/>
    </source>
</evidence>
<dbReference type="PANTHER" id="PTHR11475:SF4">
    <property type="entry name" value="CHORION PEROXIDASE"/>
    <property type="match status" value="1"/>
</dbReference>
<evidence type="ECO:0000256" key="6">
    <source>
        <dbReference type="ARBA" id="ARBA00022982"/>
    </source>
</evidence>
<evidence type="ECO:0000259" key="12">
    <source>
        <dbReference type="PROSITE" id="PS50836"/>
    </source>
</evidence>
<feature type="binding site" description="axial binding residue" evidence="10">
    <location>
        <position position="307"/>
    </location>
    <ligand>
        <name>heme b</name>
        <dbReference type="ChEBI" id="CHEBI:60344"/>
    </ligand>
    <ligandPart>
        <name>Fe</name>
        <dbReference type="ChEBI" id="CHEBI:18248"/>
    </ligandPart>
</feature>
<evidence type="ECO:0000313" key="14">
    <source>
        <dbReference type="Proteomes" id="UP001515480"/>
    </source>
</evidence>
<dbReference type="Gene3D" id="1.10.640.10">
    <property type="entry name" value="Haem peroxidase domain superfamily, animal type"/>
    <property type="match status" value="1"/>
</dbReference>
<dbReference type="GO" id="GO:0005576">
    <property type="term" value="C:extracellular region"/>
    <property type="evidence" value="ECO:0007669"/>
    <property type="project" value="UniProtKB-SubCell"/>
</dbReference>
<dbReference type="SUPFAM" id="SSF52200">
    <property type="entry name" value="Toll/Interleukin receptor TIR domain"/>
    <property type="match status" value="1"/>
</dbReference>
<accession>A0AB34K3M9</accession>
<dbReference type="EMBL" id="JBGBPQ010000002">
    <property type="protein sequence ID" value="KAL1527863.1"/>
    <property type="molecule type" value="Genomic_DNA"/>
</dbReference>
<dbReference type="PROSITE" id="PS50836">
    <property type="entry name" value="DOMON"/>
    <property type="match status" value="1"/>
</dbReference>
<evidence type="ECO:0000256" key="8">
    <source>
        <dbReference type="ARBA" id="ARBA00023136"/>
    </source>
</evidence>
<name>A0AB34K3M9_PRYPA</name>
<dbReference type="CDD" id="cd08760">
    <property type="entry name" value="Cyt_b561_FRRS1_like"/>
    <property type="match status" value="1"/>
</dbReference>
<dbReference type="Proteomes" id="UP001515480">
    <property type="component" value="Unassembled WGS sequence"/>
</dbReference>
<proteinExistence type="predicted"/>
<comment type="caution">
    <text evidence="13">The sequence shown here is derived from an EMBL/GenBank/DDBJ whole genome shotgun (WGS) entry which is preliminary data.</text>
</comment>
<dbReference type="InterPro" id="IPR010255">
    <property type="entry name" value="Haem_peroxidase_sf"/>
</dbReference>
<keyword evidence="5 11" id="KW-0812">Transmembrane</keyword>
<dbReference type="InterPro" id="IPR035897">
    <property type="entry name" value="Toll_tir_struct_dom_sf"/>
</dbReference>
<dbReference type="SMART" id="SM00665">
    <property type="entry name" value="B561"/>
    <property type="match status" value="1"/>
</dbReference>
<dbReference type="PROSITE" id="PS50292">
    <property type="entry name" value="PEROXIDASE_3"/>
    <property type="match status" value="1"/>
</dbReference>
<protein>
    <recommendedName>
        <fullName evidence="12">DOMON domain-containing protein</fullName>
    </recommendedName>
</protein>
<evidence type="ECO:0000256" key="10">
    <source>
        <dbReference type="PIRSR" id="PIRSR619791-2"/>
    </source>
</evidence>
<dbReference type="AlphaFoldDB" id="A0AB34K3M9"/>
<dbReference type="PRINTS" id="PR00457">
    <property type="entry name" value="ANPEROXIDASE"/>
</dbReference>
<dbReference type="SMART" id="SM00664">
    <property type="entry name" value="DoH"/>
    <property type="match status" value="1"/>
</dbReference>
<organism evidence="13 14">
    <name type="scientific">Prymnesium parvum</name>
    <name type="common">Toxic golden alga</name>
    <dbReference type="NCBI Taxonomy" id="97485"/>
    <lineage>
        <taxon>Eukaryota</taxon>
        <taxon>Haptista</taxon>
        <taxon>Haptophyta</taxon>
        <taxon>Prymnesiophyceae</taxon>
        <taxon>Prymnesiales</taxon>
        <taxon>Prymnesiaceae</taxon>
        <taxon>Prymnesium</taxon>
    </lineage>
</organism>
<feature type="transmembrane region" description="Helical" evidence="11">
    <location>
        <begin position="851"/>
        <end position="869"/>
    </location>
</feature>
<dbReference type="GO" id="GO:0004601">
    <property type="term" value="F:peroxidase activity"/>
    <property type="evidence" value="ECO:0007669"/>
    <property type="project" value="InterPro"/>
</dbReference>
<feature type="domain" description="DOMON" evidence="12">
    <location>
        <begin position="539"/>
        <end position="676"/>
    </location>
</feature>
<sequence>MAGNFTNLSSFNEAPRLFDGRGNNAFHPAWGATGTPLIWSVARPSPRGANLSELLPAARLVSNDLFSQPLPTSAADFGATQTSLNLLFIYFGQFVTSDLVYVETNASEAFPTFLPPDDWARPYLTALPFFRSRHAVVDGRRAPINSNTAFLDAEQIYGNTAERAAALRTFSGGRLKDSPRHGLPFNSAHSNSCGCPVTNPRGLDPSALRFGGGAAANSNLGVYAFHVVFLREHNRQCEALQLLYPSWGDEQLYQRARTRVVALYQHVVMHDFLPKLVGPLRAYSGYDATVDPSIDTFFATAAFRYGHSALAARLKLSGPDGVDEYAPLRATMFTPIDDELLEPALRGLMQSRAQKADLQMVDDLRGFLYSDKGLPGGDMAVDDVQRGRDHDLPLYNEAREAYGLDAVESFEELISDPATRRRMAELFGTISQLDAYVGMLAEQPVPGVMLGRLSSRAIVEQFLRVRDGDRFWFENANADGPELSPEELADVRRSTLGDVIARNTNLSFAEAASPFLLSASECAADGSARSYVIDLDSSPSRRVQWELQGEQIVFTVTLPDDSWIGIGFGATDGAMQGADIMTVHLAGASDAYGGCESDGAVAHAFVCDRSAATWEYQSVPVPLDTDLGGTSDLALLGVQLVDGIAVVQFRRAVGAADPYDKSLDRTVLATFAFGDGGFSYHYDRFAKLNLDLTGNAAAEASSRTERLRLLHAAFLTLAWGFMVPASILVARYGHHTSWFVGAHVALNLFAWVITWLMYFTAREFVVRRNASTHANVGVALLSWSTAHMLYTILGKLLKRNAKRLAARVRAVVYQVPWGVIHRFSGRLLVVGGAVQVFLGAEAYKRVTGEDYIAVAYIWYGVLAALVLGVEMYRRFAIASAEVFILAKTGKRPVFPLSRQWDWHLFLSHVWSTGQDQMAVVKRRLVQLLPGWKFFLDVDNLDDVSRLEAHIDRSASVLFFISAGYFRSANCLREVRRATSTGKNCILLHEIDQNKGGLTLTEAQQECPSDLQESVFHGRQLIPWHRLSAYQMLSLRLVAESALAKSPHAGARLTYKSEISLSAIRAQRLSISLFVSERNAGASEFIDELHSVSKGLTRAESLASCDAFLLYLSRQTFTDSNADELADEVRSVRKVNARIFMVHENDSDRGGCPFANFFQTTPKDLIDGGLFHSLASPVFPTPHRELSLALAIKSLNDKVKLPVLMRTTSSFSHPALERHRENSRDRALSPIRKLHLPSLPAIPRARIVQRWTGGESAHENV</sequence>
<keyword evidence="8 11" id="KW-0472">Membrane</keyword>
<dbReference type="PANTHER" id="PTHR11475">
    <property type="entry name" value="OXIDASE/PEROXIDASE"/>
    <property type="match status" value="1"/>
</dbReference>
<keyword evidence="10" id="KW-0408">Iron</keyword>
<keyword evidence="6" id="KW-0249">Electron transport</keyword>
<comment type="subcellular location">
    <subcellularLocation>
        <location evidence="1">Membrane</location>
    </subcellularLocation>
    <subcellularLocation>
        <location evidence="2">Secreted</location>
    </subcellularLocation>
</comment>
<evidence type="ECO:0000256" key="7">
    <source>
        <dbReference type="ARBA" id="ARBA00022989"/>
    </source>
</evidence>